<dbReference type="PROSITE" id="PS51296">
    <property type="entry name" value="RIESKE"/>
    <property type="match status" value="1"/>
</dbReference>
<dbReference type="eggNOG" id="COG0524">
    <property type="taxonomic scope" value="Bacteria"/>
</dbReference>
<dbReference type="eggNOG" id="COG2146">
    <property type="taxonomic scope" value="Bacteria"/>
</dbReference>
<dbReference type="EC" id="2.7.1.3" evidence="6"/>
<dbReference type="Pfam" id="PF00294">
    <property type="entry name" value="PfkB"/>
    <property type="match status" value="1"/>
</dbReference>
<gene>
    <name evidence="6" type="ordered locus">Thicy_1233</name>
</gene>
<evidence type="ECO:0000256" key="4">
    <source>
        <dbReference type="ARBA" id="ARBA00023014"/>
    </source>
</evidence>
<dbReference type="InterPro" id="IPR011611">
    <property type="entry name" value="PfkB_dom"/>
</dbReference>
<keyword evidence="7" id="KW-1185">Reference proteome</keyword>
<dbReference type="Gene3D" id="2.102.10.10">
    <property type="entry name" value="Rieske [2Fe-2S] iron-sulphur domain"/>
    <property type="match status" value="1"/>
</dbReference>
<dbReference type="InterPro" id="IPR052562">
    <property type="entry name" value="Ketohexokinase-related"/>
</dbReference>
<evidence type="ECO:0000313" key="6">
    <source>
        <dbReference type="EMBL" id="AEG32000.1"/>
    </source>
</evidence>
<dbReference type="SUPFAM" id="SSF53613">
    <property type="entry name" value="Ribokinase-like"/>
    <property type="match status" value="1"/>
</dbReference>
<keyword evidence="3" id="KW-0408">Iron</keyword>
<organism evidence="6 7">
    <name type="scientific">Thiomicrospira cyclica (strain DSM 14477 / JCM 11371 / ALM1)</name>
    <name type="common">Thioalkalimicrobium cyclicum</name>
    <dbReference type="NCBI Taxonomy" id="717773"/>
    <lineage>
        <taxon>Bacteria</taxon>
        <taxon>Pseudomonadati</taxon>
        <taxon>Pseudomonadota</taxon>
        <taxon>Gammaproteobacteria</taxon>
        <taxon>Thiotrichales</taxon>
        <taxon>Piscirickettsiaceae</taxon>
        <taxon>Thiomicrospira</taxon>
    </lineage>
</organism>
<dbReference type="GO" id="GO:0004454">
    <property type="term" value="F:ketohexokinase activity"/>
    <property type="evidence" value="ECO:0007669"/>
    <property type="project" value="UniProtKB-EC"/>
</dbReference>
<dbReference type="PANTHER" id="PTHR42774:SF3">
    <property type="entry name" value="KETOHEXOKINASE"/>
    <property type="match status" value="1"/>
</dbReference>
<evidence type="ECO:0000259" key="5">
    <source>
        <dbReference type="PROSITE" id="PS51296"/>
    </source>
</evidence>
<dbReference type="InterPro" id="IPR036922">
    <property type="entry name" value="Rieske_2Fe-2S_sf"/>
</dbReference>
<keyword evidence="2" id="KW-0479">Metal-binding</keyword>
<dbReference type="InterPro" id="IPR017941">
    <property type="entry name" value="Rieske_2Fe-2S"/>
</dbReference>
<dbReference type="HOGENOM" id="CLU_027634_3_1_6"/>
<accession>F6D900</accession>
<evidence type="ECO:0000256" key="3">
    <source>
        <dbReference type="ARBA" id="ARBA00023004"/>
    </source>
</evidence>
<protein>
    <submittedName>
        <fullName evidence="6">Ketohexokinase</fullName>
        <ecNumber evidence="6">2.7.1.3</ecNumber>
    </submittedName>
</protein>
<sequence>MKALALKFGFIFYQRVFSGMARILGIGNLVLDTQLFVSNYPAEDSEQRAQQRIFAMGGNVANNLQVLRQLGHDCAICSTLATDDAAKRLKRALEERQIETQHIQRFIQGSTPTSYVQINQQNGSRTIVHFRDLPEVHFEHFAKIEIEVYDWLHFEGRNTDALAGMLNIAKTFLSHQPISIELEKPREGLEDLLEQVNFIFTGKAYALALGLDNPEALIVHLQQRAPQASIICCWGADGAWFAAPGTLASHQASQALEKPVDTLGAGDTFIAATIDALITQKTLAEAVMAGNQLARRKCQQLGLDNLLAPLVTRKPIANIKHITNSRATVVPAPGLPHKVVLIKHDNEIKAYLNNCPHQDVPLDEAYKIDINPFEMTMKCSVHDAFFRIEDGVCVEGPCWREELTPVDLEIDPDTGAIYIAEH</sequence>
<keyword evidence="4" id="KW-0411">Iron-sulfur</keyword>
<dbReference type="Proteomes" id="UP000009232">
    <property type="component" value="Chromosome"/>
</dbReference>
<dbReference type="Gene3D" id="3.40.1190.20">
    <property type="match status" value="1"/>
</dbReference>
<dbReference type="CDD" id="cd03467">
    <property type="entry name" value="Rieske"/>
    <property type="match status" value="1"/>
</dbReference>
<name>F6D900_THICA</name>
<proteinExistence type="predicted"/>
<evidence type="ECO:0000256" key="1">
    <source>
        <dbReference type="ARBA" id="ARBA00022714"/>
    </source>
</evidence>
<keyword evidence="6" id="KW-0418">Kinase</keyword>
<dbReference type="SUPFAM" id="SSF50022">
    <property type="entry name" value="ISP domain"/>
    <property type="match status" value="1"/>
</dbReference>
<keyword evidence="6" id="KW-0808">Transferase</keyword>
<dbReference type="EMBL" id="CP002776">
    <property type="protein sequence ID" value="AEG32000.1"/>
    <property type="molecule type" value="Genomic_DNA"/>
</dbReference>
<evidence type="ECO:0000256" key="2">
    <source>
        <dbReference type="ARBA" id="ARBA00022723"/>
    </source>
</evidence>
<dbReference type="GO" id="GO:0051537">
    <property type="term" value="F:2 iron, 2 sulfur cluster binding"/>
    <property type="evidence" value="ECO:0007669"/>
    <property type="project" value="UniProtKB-KW"/>
</dbReference>
<feature type="domain" description="Rieske" evidence="5">
    <location>
        <begin position="313"/>
        <end position="398"/>
    </location>
</feature>
<dbReference type="Pfam" id="PF00355">
    <property type="entry name" value="Rieske"/>
    <property type="match status" value="1"/>
</dbReference>
<dbReference type="GO" id="GO:0046872">
    <property type="term" value="F:metal ion binding"/>
    <property type="evidence" value="ECO:0007669"/>
    <property type="project" value="UniProtKB-KW"/>
</dbReference>
<dbReference type="InterPro" id="IPR029056">
    <property type="entry name" value="Ribokinase-like"/>
</dbReference>
<keyword evidence="1" id="KW-0001">2Fe-2S</keyword>
<reference evidence="6 7" key="1">
    <citation type="submission" date="2011-05" db="EMBL/GenBank/DDBJ databases">
        <title>Complete sequence of Thioalkalimicrobium cyclicum ALM1.</title>
        <authorList>
            <consortium name="US DOE Joint Genome Institute"/>
            <person name="Lucas S."/>
            <person name="Han J."/>
            <person name="Lapidus A."/>
            <person name="Cheng J.-F."/>
            <person name="Goodwin L."/>
            <person name="Pitluck S."/>
            <person name="Peters L."/>
            <person name="Mikhailova N."/>
            <person name="Davenport K."/>
            <person name="Han C."/>
            <person name="Tapia R."/>
            <person name="Land M."/>
            <person name="Hauser L."/>
            <person name="Kyrpides N."/>
            <person name="Ivanova N."/>
            <person name="Pagani I."/>
            <person name="Kappler U."/>
            <person name="Woyke T."/>
        </authorList>
    </citation>
    <scope>NUCLEOTIDE SEQUENCE [LARGE SCALE GENOMIC DNA]</scope>
    <source>
        <strain evidence="7">DSM 14477 / JCM 11371 / ALM1</strain>
    </source>
</reference>
<evidence type="ECO:0000313" key="7">
    <source>
        <dbReference type="Proteomes" id="UP000009232"/>
    </source>
</evidence>
<dbReference type="KEGG" id="tcy:Thicy_1233"/>
<dbReference type="STRING" id="717773.Thicy_1233"/>
<dbReference type="PANTHER" id="PTHR42774">
    <property type="entry name" value="PHOSPHOTRANSFERASE SYSTEM TRANSPORT PROTEIN"/>
    <property type="match status" value="1"/>
</dbReference>
<dbReference type="AlphaFoldDB" id="F6D900"/>